<dbReference type="Proteomes" id="UP000580839">
    <property type="component" value="Unassembled WGS sequence"/>
</dbReference>
<dbReference type="Pfam" id="PF05235">
    <property type="entry name" value="CHAD"/>
    <property type="match status" value="1"/>
</dbReference>
<dbReference type="AlphaFoldDB" id="A0A849STF4"/>
<dbReference type="PROSITE" id="PS51708">
    <property type="entry name" value="CHAD"/>
    <property type="match status" value="1"/>
</dbReference>
<dbReference type="InterPro" id="IPR038186">
    <property type="entry name" value="CHAD_dom_sf"/>
</dbReference>
<proteinExistence type="predicted"/>
<dbReference type="EMBL" id="JABFRW010000190">
    <property type="protein sequence ID" value="NOT35355.1"/>
    <property type="molecule type" value="Genomic_DNA"/>
</dbReference>
<dbReference type="Gene3D" id="1.40.20.10">
    <property type="entry name" value="CHAD domain"/>
    <property type="match status" value="1"/>
</dbReference>
<dbReference type="PANTHER" id="PTHR39339">
    <property type="entry name" value="SLR1444 PROTEIN"/>
    <property type="match status" value="1"/>
</dbReference>
<gene>
    <name evidence="2" type="ORF">HOP12_14520</name>
</gene>
<reference evidence="2 3" key="1">
    <citation type="submission" date="2020-04" db="EMBL/GenBank/DDBJ databases">
        <title>Metagenomic profiling of ammonia- and methane-oxidizing microorganisms in a Dutch drinking water treatment plant.</title>
        <authorList>
            <person name="Poghosyan L."/>
            <person name="Leucker S."/>
        </authorList>
    </citation>
    <scope>NUCLEOTIDE SEQUENCE [LARGE SCALE GENOMIC DNA]</scope>
    <source>
        <strain evidence="2">S-RSF-IL-03</strain>
    </source>
</reference>
<name>A0A849STF4_UNCEI</name>
<accession>A0A849STF4</accession>
<feature type="domain" description="CHAD" evidence="1">
    <location>
        <begin position="2"/>
        <end position="286"/>
    </location>
</feature>
<evidence type="ECO:0000313" key="3">
    <source>
        <dbReference type="Proteomes" id="UP000580839"/>
    </source>
</evidence>
<comment type="caution">
    <text evidence="2">The sequence shown here is derived from an EMBL/GenBank/DDBJ whole genome shotgun (WGS) entry which is preliminary data.</text>
</comment>
<evidence type="ECO:0000313" key="2">
    <source>
        <dbReference type="EMBL" id="NOT35355.1"/>
    </source>
</evidence>
<dbReference type="InterPro" id="IPR007899">
    <property type="entry name" value="CHAD_dom"/>
</dbReference>
<evidence type="ECO:0000259" key="1">
    <source>
        <dbReference type="PROSITE" id="PS51708"/>
    </source>
</evidence>
<dbReference type="PANTHER" id="PTHR39339:SF1">
    <property type="entry name" value="CHAD DOMAIN-CONTAINING PROTEIN"/>
    <property type="match status" value="1"/>
</dbReference>
<organism evidence="2 3">
    <name type="scientific">Eiseniibacteriota bacterium</name>
    <dbReference type="NCBI Taxonomy" id="2212470"/>
    <lineage>
        <taxon>Bacteria</taxon>
        <taxon>Candidatus Eiseniibacteriota</taxon>
    </lineage>
</organism>
<dbReference type="SMART" id="SM00880">
    <property type="entry name" value="CHAD"/>
    <property type="match status" value="1"/>
</dbReference>
<protein>
    <submittedName>
        <fullName evidence="2">CHAD domain-containing protein</fullName>
    </submittedName>
</protein>
<sequence length="290" mass="31839">MSHGTAEASSHSLTEGFATLARAAARVRADADPDAIHDARVAARRLSARLDFWRPLLNGRDARRARRRARRLRRALGFARGIEVVLESLPRLAPELPPAAREALATWQLELERERPAIAAAAAAVVTPRRLDRIHNAIADATEGLGERAQRATDLPAQLDRRVQRRAVRARAALSIAFAALDDAALHEARIAIKGWRYALECAHEAERAAPAGEHRSHRARTPRIESLRKLQLALGAIQDLAECRAALERRATLHTPPLREVFEPLESARAAAIERAVRCAGKLESASPD</sequence>